<gene>
    <name evidence="6" type="ORF">FB461_1317</name>
</gene>
<dbReference type="OrthoDB" id="5296765at2"/>
<name>A0A542ZX15_RARFA</name>
<dbReference type="InterPro" id="IPR017871">
    <property type="entry name" value="ABC_transporter-like_CS"/>
</dbReference>
<dbReference type="InterPro" id="IPR027417">
    <property type="entry name" value="P-loop_NTPase"/>
</dbReference>
<keyword evidence="4 6" id="KW-0067">ATP-binding</keyword>
<evidence type="ECO:0000313" key="6">
    <source>
        <dbReference type="EMBL" id="TQL64796.1"/>
    </source>
</evidence>
<dbReference type="SMART" id="SM00382">
    <property type="entry name" value="AAA"/>
    <property type="match status" value="1"/>
</dbReference>
<evidence type="ECO:0000259" key="5">
    <source>
        <dbReference type="PROSITE" id="PS50893"/>
    </source>
</evidence>
<dbReference type="SUPFAM" id="SSF52540">
    <property type="entry name" value="P-loop containing nucleoside triphosphate hydrolases"/>
    <property type="match status" value="1"/>
</dbReference>
<keyword evidence="7" id="KW-1185">Reference proteome</keyword>
<accession>A0A542ZX15</accession>
<dbReference type="RefSeq" id="WP_142119997.1">
    <property type="nucleotide sequence ID" value="NZ_BAAASV010000001.1"/>
</dbReference>
<proteinExistence type="inferred from homology"/>
<comment type="similarity">
    <text evidence="1">Belongs to the ABC transporter superfamily.</text>
</comment>
<dbReference type="EMBL" id="VFOS01000001">
    <property type="protein sequence ID" value="TQL64796.1"/>
    <property type="molecule type" value="Genomic_DNA"/>
</dbReference>
<keyword evidence="3" id="KW-0547">Nucleotide-binding</keyword>
<evidence type="ECO:0000313" key="7">
    <source>
        <dbReference type="Proteomes" id="UP000315389"/>
    </source>
</evidence>
<organism evidence="6 7">
    <name type="scientific">Rarobacter faecitabidus</name>
    <dbReference type="NCBI Taxonomy" id="13243"/>
    <lineage>
        <taxon>Bacteria</taxon>
        <taxon>Bacillati</taxon>
        <taxon>Actinomycetota</taxon>
        <taxon>Actinomycetes</taxon>
        <taxon>Micrococcales</taxon>
        <taxon>Rarobacteraceae</taxon>
        <taxon>Rarobacter</taxon>
    </lineage>
</organism>
<dbReference type="PANTHER" id="PTHR42734">
    <property type="entry name" value="METAL TRANSPORT SYSTEM ATP-BINDING PROTEIN TM_0124-RELATED"/>
    <property type="match status" value="1"/>
</dbReference>
<dbReference type="PROSITE" id="PS50893">
    <property type="entry name" value="ABC_TRANSPORTER_2"/>
    <property type="match status" value="1"/>
</dbReference>
<dbReference type="Gene3D" id="3.40.50.300">
    <property type="entry name" value="P-loop containing nucleotide triphosphate hydrolases"/>
    <property type="match status" value="1"/>
</dbReference>
<dbReference type="Proteomes" id="UP000315389">
    <property type="component" value="Unassembled WGS sequence"/>
</dbReference>
<dbReference type="InterPro" id="IPR003439">
    <property type="entry name" value="ABC_transporter-like_ATP-bd"/>
</dbReference>
<comment type="caution">
    <text evidence="6">The sequence shown here is derived from an EMBL/GenBank/DDBJ whole genome shotgun (WGS) entry which is preliminary data.</text>
</comment>
<dbReference type="GO" id="GO:0016887">
    <property type="term" value="F:ATP hydrolysis activity"/>
    <property type="evidence" value="ECO:0007669"/>
    <property type="project" value="InterPro"/>
</dbReference>
<evidence type="ECO:0000256" key="3">
    <source>
        <dbReference type="ARBA" id="ARBA00022741"/>
    </source>
</evidence>
<dbReference type="AlphaFoldDB" id="A0A542ZX15"/>
<protein>
    <submittedName>
        <fullName evidence="6">Manganese transport system ATP-binding protein</fullName>
    </submittedName>
</protein>
<dbReference type="PROSITE" id="PS00211">
    <property type="entry name" value="ABC_TRANSPORTER_1"/>
    <property type="match status" value="1"/>
</dbReference>
<dbReference type="InterPro" id="IPR050153">
    <property type="entry name" value="Metal_Ion_Import_ABC"/>
</dbReference>
<feature type="domain" description="ABC transporter" evidence="5">
    <location>
        <begin position="5"/>
        <end position="239"/>
    </location>
</feature>
<evidence type="ECO:0000256" key="1">
    <source>
        <dbReference type="ARBA" id="ARBA00005417"/>
    </source>
</evidence>
<dbReference type="Pfam" id="PF00005">
    <property type="entry name" value="ABC_tran"/>
    <property type="match status" value="1"/>
</dbReference>
<reference evidence="6 7" key="1">
    <citation type="submission" date="2019-06" db="EMBL/GenBank/DDBJ databases">
        <title>Sequencing the genomes of 1000 actinobacteria strains.</title>
        <authorList>
            <person name="Klenk H.-P."/>
        </authorList>
    </citation>
    <scope>NUCLEOTIDE SEQUENCE [LARGE SCALE GENOMIC DNA]</scope>
    <source>
        <strain evidence="6 7">DSM 4813</strain>
    </source>
</reference>
<evidence type="ECO:0000256" key="2">
    <source>
        <dbReference type="ARBA" id="ARBA00022448"/>
    </source>
</evidence>
<sequence>MSAAIDIDGVSVRYGDLVALDDVTVRVESGGICGLVGMNGAGKSTLMKAAMGVIRPGGGTVRLAGRAPGEARRAGVVAYVPQSEAVDWDFPISVREVVTMGRYGFMRPGRRASRADIRCVDEAIERVELPDLTERPIGQLSGGQRKRVFVARAIAQRASVLLLDEPFAGVDKRTEATITRLLRELAAGGASVLIATHDLAALPELATEAVLLARSVIAHGTPVDVLAPANLARAFGMDPLRRDEQV</sequence>
<dbReference type="PANTHER" id="PTHR42734:SF5">
    <property type="entry name" value="IRON TRANSPORT SYSTEM ATP-BINDING PROTEIN HI_0361-RELATED"/>
    <property type="match status" value="1"/>
</dbReference>
<keyword evidence="2" id="KW-0813">Transport</keyword>
<evidence type="ECO:0000256" key="4">
    <source>
        <dbReference type="ARBA" id="ARBA00022840"/>
    </source>
</evidence>
<dbReference type="InterPro" id="IPR003593">
    <property type="entry name" value="AAA+_ATPase"/>
</dbReference>
<dbReference type="CDD" id="cd03235">
    <property type="entry name" value="ABC_Metallic_Cations"/>
    <property type="match status" value="1"/>
</dbReference>
<dbReference type="GO" id="GO:0005524">
    <property type="term" value="F:ATP binding"/>
    <property type="evidence" value="ECO:0007669"/>
    <property type="project" value="UniProtKB-KW"/>
</dbReference>